<keyword evidence="1" id="KW-0433">Leucine-rich repeat</keyword>
<keyword evidence="5" id="KW-1185">Reference proteome</keyword>
<name>A0A915EV98_9CEST</name>
<dbReference type="FunFam" id="3.80.10.10:FF:000131">
    <property type="entry name" value="acidic leucine-rich nuclear phosphoprotein 32-related protein-like"/>
    <property type="match status" value="1"/>
</dbReference>
<dbReference type="InterPro" id="IPR032675">
    <property type="entry name" value="LRR_dom_sf"/>
</dbReference>
<dbReference type="AlphaFoldDB" id="A0A915EV98"/>
<sequence length="346" mass="37628">MVKYPAKVTQRSAECCISRLNSYSPQDRGTKTLAHAGSLSLRKRFRAVVLRCRMSVLTMVQRIEAEREDRKLGEIKELNLEGCSATEVEGLTDEYTCLEKLNMSNVGLTTLAGLPTLPALTHLDVSGNPISAGLEALTNCPRLVSVNLSGNKLVAIADLAPLASLENLSHLEMSDCELVSVEGYRKEVFALLPHLKFLDGLDQSGVEEVNEKVTSEVVNGPKNGHIIPTANEEADDEDDEEDDQGEDEDEEDEEEEIGISALQGSKDLEDDEEDYVPGNGDEDAEDDEEDDEEDEDEEGEGENVEEEVANLSGSGVTDSRRAQKRPADDSDAVGVSEAKVAATEDN</sequence>
<dbReference type="Proteomes" id="UP000887562">
    <property type="component" value="Unplaced"/>
</dbReference>
<proteinExistence type="inferred from homology"/>
<reference evidence="6" key="1">
    <citation type="submission" date="2022-11" db="UniProtKB">
        <authorList>
            <consortium name="WormBaseParasite"/>
        </authorList>
    </citation>
    <scope>IDENTIFICATION</scope>
</reference>
<protein>
    <submittedName>
        <fullName evidence="6">Uncharacterized protein</fullName>
    </submittedName>
</protein>
<dbReference type="GO" id="GO:0005634">
    <property type="term" value="C:nucleus"/>
    <property type="evidence" value="ECO:0007669"/>
    <property type="project" value="TreeGrafter"/>
</dbReference>
<evidence type="ECO:0000256" key="3">
    <source>
        <dbReference type="ARBA" id="ARBA00025777"/>
    </source>
</evidence>
<comment type="similarity">
    <text evidence="3">Belongs to the ANP32 family.</text>
</comment>
<dbReference type="Pfam" id="PF14580">
    <property type="entry name" value="LRR_9"/>
    <property type="match status" value="1"/>
</dbReference>
<feature type="compositionally biased region" description="Basic and acidic residues" evidence="4">
    <location>
        <begin position="318"/>
        <end position="328"/>
    </location>
</feature>
<dbReference type="PANTHER" id="PTHR11375:SF0">
    <property type="entry name" value="ACIDIC LEUCINE-RICH NUCLEAR PHOSPHOPROTEIN 32 FAMILY MEMBER A"/>
    <property type="match status" value="1"/>
</dbReference>
<dbReference type="PANTHER" id="PTHR11375">
    <property type="entry name" value="ACIDIC LEUCINE-RICH NUCLEAR PHOSPHOPROTEIN 32"/>
    <property type="match status" value="1"/>
</dbReference>
<evidence type="ECO:0000256" key="1">
    <source>
        <dbReference type="ARBA" id="ARBA00022614"/>
    </source>
</evidence>
<accession>A0A915EV98</accession>
<feature type="compositionally biased region" description="Acidic residues" evidence="4">
    <location>
        <begin position="232"/>
        <end position="257"/>
    </location>
</feature>
<evidence type="ECO:0000313" key="5">
    <source>
        <dbReference type="Proteomes" id="UP000887562"/>
    </source>
</evidence>
<evidence type="ECO:0000256" key="2">
    <source>
        <dbReference type="ARBA" id="ARBA00022737"/>
    </source>
</evidence>
<keyword evidence="2" id="KW-0677">Repeat</keyword>
<dbReference type="InterPro" id="IPR045081">
    <property type="entry name" value="AN32"/>
</dbReference>
<dbReference type="WBParaSite" id="maker-E.canG7_contigs_6539-snap-gene-0.27-mRNA-1">
    <property type="protein sequence ID" value="maker-E.canG7_contigs_6539-snap-gene-0.27-mRNA-1"/>
    <property type="gene ID" value="EcG7_04864"/>
</dbReference>
<feature type="compositionally biased region" description="Acidic residues" evidence="4">
    <location>
        <begin position="268"/>
        <end position="308"/>
    </location>
</feature>
<dbReference type="GO" id="GO:0042393">
    <property type="term" value="F:histone binding"/>
    <property type="evidence" value="ECO:0007669"/>
    <property type="project" value="TreeGrafter"/>
</dbReference>
<dbReference type="Gene3D" id="3.80.10.10">
    <property type="entry name" value="Ribonuclease Inhibitor"/>
    <property type="match status" value="1"/>
</dbReference>
<organism evidence="5 6">
    <name type="scientific">Echinococcus canadensis</name>
    <dbReference type="NCBI Taxonomy" id="519352"/>
    <lineage>
        <taxon>Eukaryota</taxon>
        <taxon>Metazoa</taxon>
        <taxon>Spiralia</taxon>
        <taxon>Lophotrochozoa</taxon>
        <taxon>Platyhelminthes</taxon>
        <taxon>Cestoda</taxon>
        <taxon>Eucestoda</taxon>
        <taxon>Cyclophyllidea</taxon>
        <taxon>Taeniidae</taxon>
        <taxon>Echinococcus</taxon>
        <taxon>Echinococcus canadensis group</taxon>
    </lineage>
</organism>
<evidence type="ECO:0000256" key="4">
    <source>
        <dbReference type="SAM" id="MobiDB-lite"/>
    </source>
</evidence>
<dbReference type="SUPFAM" id="SSF52058">
    <property type="entry name" value="L domain-like"/>
    <property type="match status" value="1"/>
</dbReference>
<feature type="region of interest" description="Disordered" evidence="4">
    <location>
        <begin position="212"/>
        <end position="346"/>
    </location>
</feature>
<evidence type="ECO:0000313" key="6">
    <source>
        <dbReference type="WBParaSite" id="maker-E.canG7_contigs_6539-snap-gene-0.27-mRNA-1"/>
    </source>
</evidence>